<dbReference type="SUPFAM" id="SSF53807">
    <property type="entry name" value="Helical backbone' metal receptor"/>
    <property type="match status" value="1"/>
</dbReference>
<evidence type="ECO:0000256" key="1">
    <source>
        <dbReference type="ARBA" id="ARBA00022729"/>
    </source>
</evidence>
<feature type="domain" description="Fe/B12 periplasmic-binding" evidence="3">
    <location>
        <begin position="42"/>
        <end position="272"/>
    </location>
</feature>
<dbReference type="PANTHER" id="PTHR30535">
    <property type="entry name" value="VITAMIN B12-BINDING PROTEIN"/>
    <property type="match status" value="1"/>
</dbReference>
<dbReference type="NCBIfam" id="NF038402">
    <property type="entry name" value="TroA_like"/>
    <property type="match status" value="1"/>
</dbReference>
<gene>
    <name evidence="4" type="ORF">ENJ12_05005</name>
</gene>
<feature type="signal peptide" evidence="2">
    <location>
        <begin position="1"/>
        <end position="22"/>
    </location>
</feature>
<proteinExistence type="predicted"/>
<dbReference type="AlphaFoldDB" id="A0A831WCS9"/>
<sequence>MRRFLKPALLLVFVLISSSVCAQIKVQDDLGRSVVLPAAAKRIVTLSPHTTEMLLAIGATPQIIAAAQFFDYPDVMRDIPKTSTLGGLDREWLLASNPDLVVAWASGIRPGDLQWLQASGIPVFMSEPGSLSAIADALKKLGILTGHAEKGQKAAALFTARLDAACSGRSGDPYDSVYYEIWPSPPMTIGGKHWLNEVLELAHLHNVFASVPRGVFTVSAESLLATPSRIVITSQPAQERLNTSASIITADSTLGRPGPRIVEGLEQLCQQL</sequence>
<evidence type="ECO:0000313" key="4">
    <source>
        <dbReference type="EMBL" id="HEC06184.1"/>
    </source>
</evidence>
<dbReference type="Gene3D" id="3.40.50.1980">
    <property type="entry name" value="Nitrogenase molybdenum iron protein domain"/>
    <property type="match status" value="2"/>
</dbReference>
<feature type="chain" id="PRO_5032431515" description="Fe/B12 periplasmic-binding domain-containing protein" evidence="2">
    <location>
        <begin position="23"/>
        <end position="272"/>
    </location>
</feature>
<dbReference type="InterPro" id="IPR002491">
    <property type="entry name" value="ABC_transptr_periplasmic_BD"/>
</dbReference>
<dbReference type="PANTHER" id="PTHR30535:SF34">
    <property type="entry name" value="MOLYBDATE-BINDING PROTEIN MOLA"/>
    <property type="match status" value="1"/>
</dbReference>
<dbReference type="InterPro" id="IPR054828">
    <property type="entry name" value="Vit_B12_bind_prot"/>
</dbReference>
<organism evidence="4">
    <name type="scientific">Thiolapillus brandeum</name>
    <dbReference type="NCBI Taxonomy" id="1076588"/>
    <lineage>
        <taxon>Bacteria</taxon>
        <taxon>Pseudomonadati</taxon>
        <taxon>Pseudomonadota</taxon>
        <taxon>Gammaproteobacteria</taxon>
        <taxon>Chromatiales</taxon>
        <taxon>Sedimenticolaceae</taxon>
        <taxon>Thiolapillus</taxon>
    </lineage>
</organism>
<dbReference type="PROSITE" id="PS50983">
    <property type="entry name" value="FE_B12_PBP"/>
    <property type="match status" value="1"/>
</dbReference>
<evidence type="ECO:0000256" key="2">
    <source>
        <dbReference type="SAM" id="SignalP"/>
    </source>
</evidence>
<reference evidence="4" key="1">
    <citation type="journal article" date="2020" name="mSystems">
        <title>Genome- and Community-Level Interaction Insights into Carbon Utilization and Element Cycling Functions of Hydrothermarchaeota in Hydrothermal Sediment.</title>
        <authorList>
            <person name="Zhou Z."/>
            <person name="Liu Y."/>
            <person name="Xu W."/>
            <person name="Pan J."/>
            <person name="Luo Z.H."/>
            <person name="Li M."/>
        </authorList>
    </citation>
    <scope>NUCLEOTIDE SEQUENCE [LARGE SCALE GENOMIC DNA]</scope>
    <source>
        <strain evidence="4">HyVt-458</strain>
    </source>
</reference>
<dbReference type="Proteomes" id="UP000886339">
    <property type="component" value="Unassembled WGS sequence"/>
</dbReference>
<name>A0A831WCS9_9GAMM</name>
<dbReference type="EMBL" id="DRLF01000179">
    <property type="protein sequence ID" value="HEC06184.1"/>
    <property type="molecule type" value="Genomic_DNA"/>
</dbReference>
<protein>
    <recommendedName>
        <fullName evidence="3">Fe/B12 periplasmic-binding domain-containing protein</fullName>
    </recommendedName>
</protein>
<keyword evidence="1 2" id="KW-0732">Signal</keyword>
<dbReference type="GO" id="GO:0071281">
    <property type="term" value="P:cellular response to iron ion"/>
    <property type="evidence" value="ECO:0007669"/>
    <property type="project" value="TreeGrafter"/>
</dbReference>
<evidence type="ECO:0000259" key="3">
    <source>
        <dbReference type="PROSITE" id="PS50983"/>
    </source>
</evidence>
<comment type="caution">
    <text evidence="4">The sequence shown here is derived from an EMBL/GenBank/DDBJ whole genome shotgun (WGS) entry which is preliminary data.</text>
</comment>
<dbReference type="InterPro" id="IPR050902">
    <property type="entry name" value="ABC_Transporter_SBP"/>
</dbReference>
<dbReference type="Pfam" id="PF01497">
    <property type="entry name" value="Peripla_BP_2"/>
    <property type="match status" value="1"/>
</dbReference>
<accession>A0A831WCS9</accession>